<feature type="region of interest" description="Disordered" evidence="1">
    <location>
        <begin position="809"/>
        <end position="855"/>
    </location>
</feature>
<dbReference type="SMART" id="SM01114">
    <property type="entry name" value="CXC"/>
    <property type="match status" value="1"/>
</dbReference>
<dbReference type="InterPro" id="IPR033467">
    <property type="entry name" value="Tesmin/TSO1-like_CXC"/>
</dbReference>
<dbReference type="PANTHER" id="PTHR46704">
    <property type="entry name" value="CXC DOMAIN-CONTAINING PROTEIN-RELATED"/>
    <property type="match status" value="1"/>
</dbReference>
<gene>
    <name evidence="3" type="ORF">KUF71_016612</name>
</gene>
<reference evidence="3" key="1">
    <citation type="submission" date="2021-07" db="EMBL/GenBank/DDBJ databases">
        <authorList>
            <person name="Catto M.A."/>
            <person name="Jacobson A."/>
            <person name="Kennedy G."/>
            <person name="Labadie P."/>
            <person name="Hunt B.G."/>
            <person name="Srinivasan R."/>
        </authorList>
    </citation>
    <scope>NUCLEOTIDE SEQUENCE</scope>
    <source>
        <strain evidence="3">PL_HMW_Pooled</strain>
        <tissue evidence="3">Head</tissue>
    </source>
</reference>
<feature type="compositionally biased region" description="Acidic residues" evidence="1">
    <location>
        <begin position="810"/>
        <end position="824"/>
    </location>
</feature>
<evidence type="ECO:0000313" key="4">
    <source>
        <dbReference type="Proteomes" id="UP001219518"/>
    </source>
</evidence>
<name>A0AAE1HXB8_9NEOP</name>
<comment type="caution">
    <text evidence="3">The sequence shown here is derived from an EMBL/GenBank/DDBJ whole genome shotgun (WGS) entry which is preliminary data.</text>
</comment>
<dbReference type="AlphaFoldDB" id="A0AAE1HXB8"/>
<feature type="compositionally biased region" description="Acidic residues" evidence="1">
    <location>
        <begin position="832"/>
        <end position="849"/>
    </location>
</feature>
<dbReference type="EMBL" id="JAHWGI010001327">
    <property type="protein sequence ID" value="KAK3928365.1"/>
    <property type="molecule type" value="Genomic_DNA"/>
</dbReference>
<dbReference type="SUPFAM" id="SSF88723">
    <property type="entry name" value="PIN domain-like"/>
    <property type="match status" value="1"/>
</dbReference>
<sequence>MGYVMAGSGLDVMWEAVYARNSVQHMSSGHYYARAIRAHYLSQIVVAKLLFKTFTAYFQRKEVDFALVLGAYERRMQSDALQAVEKQEILTFLSALDALTEEEVGKTGMLWLLYLRLMEYLHFFIRAERTGDWNLHIAALKLMLPVFPAAGHLNYAKSAPLHLKIAESLPNILSEDEYLAFVTNFSIRRSDKFFAGLSSDLTIEQVLMAALKGRQGVTRGRGMTDSTIATFVKTMPLCTRVSRAVKSFAGLDTETTAVHVDLRESRQRRDRLDSGKMYEWLELHSPFTKPKELLVSVSSGLSGDSTVNCLELLEVGRKMLASMAGKTFGELTLKRKDRVLSLATVTSSIKINNCVEPVNESQLFHRIVLLNLPDSELANCFAYELAPMPTSLFDPSGMMRKGNKAALAQALDQLCPPDDTVPARPKFVFDGGYLLHHVDWPRPTTFRDIAAAYITYVSSYNRKFDGTAIVVFDGYLSGPTTKDAEHARRATHTSADIVVEDGTPFVSGTKSLFLSNSANKASFIKLLTAKLQAAGIQVVQAPADADRDVVVTALEEAEWGCNAVIVGEDTDLAVLMVALTPPGQQLHMMTSSWFKGTKVRHSIPLQAALKGTAEHLLYLHATTGCDTTSYPYSKGKKVGLSKLMKYPEVKQAAEVFLNSSSTLEQISAAGEKVFLYLYGVPNQPNLTKARYFLYKRAIRRQAVNAQFKLQNLPPSPAAASLHSARVYLQVQAWKGRALPATEWGWKLCGGQLQPVLTPLDPAPERLMKLIVCNCKTCSTNTCECRKAGLRCTSICGQCAGISCENRPVDGEAEGEDVDDPDDVEGVSPTAGDVEEGEEDDDQENLDEESGSATSL</sequence>
<proteinExistence type="predicted"/>
<dbReference type="InterPro" id="IPR029060">
    <property type="entry name" value="PIN-like_dom_sf"/>
</dbReference>
<dbReference type="PANTHER" id="PTHR46704:SF1">
    <property type="entry name" value="TELOMERE LENGTH REGULATION PROTEIN TEL2 HOMOLOG"/>
    <property type="match status" value="1"/>
</dbReference>
<evidence type="ECO:0000313" key="3">
    <source>
        <dbReference type="EMBL" id="KAK3928365.1"/>
    </source>
</evidence>
<feature type="domain" description="Tesmin/TSO1-like CXC" evidence="2">
    <location>
        <begin position="767"/>
        <end position="809"/>
    </location>
</feature>
<keyword evidence="4" id="KW-1185">Reference proteome</keyword>
<evidence type="ECO:0000259" key="2">
    <source>
        <dbReference type="SMART" id="SM01114"/>
    </source>
</evidence>
<accession>A0AAE1HXB8</accession>
<dbReference type="Proteomes" id="UP001219518">
    <property type="component" value="Unassembled WGS sequence"/>
</dbReference>
<protein>
    <submittedName>
        <fullName evidence="3">Protein lin-54-like protein</fullName>
    </submittedName>
</protein>
<reference evidence="3" key="2">
    <citation type="journal article" date="2023" name="BMC Genomics">
        <title>Pest status, molecular evolution, and epigenetic factors derived from the genome assembly of Frankliniella fusca, a thysanopteran phytovirus vector.</title>
        <authorList>
            <person name="Catto M.A."/>
            <person name="Labadie P.E."/>
            <person name="Jacobson A.L."/>
            <person name="Kennedy G.G."/>
            <person name="Srinivasan R."/>
            <person name="Hunt B.G."/>
        </authorList>
    </citation>
    <scope>NUCLEOTIDE SEQUENCE</scope>
    <source>
        <strain evidence="3">PL_HMW_Pooled</strain>
    </source>
</reference>
<evidence type="ECO:0000256" key="1">
    <source>
        <dbReference type="SAM" id="MobiDB-lite"/>
    </source>
</evidence>
<organism evidence="3 4">
    <name type="scientific">Frankliniella fusca</name>
    <dbReference type="NCBI Taxonomy" id="407009"/>
    <lineage>
        <taxon>Eukaryota</taxon>
        <taxon>Metazoa</taxon>
        <taxon>Ecdysozoa</taxon>
        <taxon>Arthropoda</taxon>
        <taxon>Hexapoda</taxon>
        <taxon>Insecta</taxon>
        <taxon>Pterygota</taxon>
        <taxon>Neoptera</taxon>
        <taxon>Paraneoptera</taxon>
        <taxon>Thysanoptera</taxon>
        <taxon>Terebrantia</taxon>
        <taxon>Thripoidea</taxon>
        <taxon>Thripidae</taxon>
        <taxon>Frankliniella</taxon>
    </lineage>
</organism>